<dbReference type="SUPFAM" id="SSF51905">
    <property type="entry name" value="FAD/NAD(P)-binding domain"/>
    <property type="match status" value="1"/>
</dbReference>
<reference evidence="5 6" key="1">
    <citation type="submission" date="2018-03" db="EMBL/GenBank/DDBJ databases">
        <authorList>
            <person name="Guldener U."/>
        </authorList>
    </citation>
    <scope>NUCLEOTIDE SEQUENCE [LARGE SCALE GENOMIC DNA]</scope>
    <source>
        <strain evidence="5 6">DAOM196992</strain>
    </source>
</reference>
<evidence type="ECO:0000256" key="1">
    <source>
        <dbReference type="ARBA" id="ARBA00005995"/>
    </source>
</evidence>
<dbReference type="Proteomes" id="UP000323386">
    <property type="component" value="Unassembled WGS sequence"/>
</dbReference>
<evidence type="ECO:0000256" key="2">
    <source>
        <dbReference type="ARBA" id="ARBA00023002"/>
    </source>
</evidence>
<dbReference type="PANTHER" id="PTHR10742">
    <property type="entry name" value="FLAVIN MONOAMINE OXIDASE"/>
    <property type="match status" value="1"/>
</dbReference>
<sequence length="447" mass="48812">MPSTHPHVVVLGGGIAGLTAARNLAAHGINVTLLEARNRLGGRIHTSHFHHGGHDGDQGCTSPSPSTAATTSRPVDLGASFIHGIVGNPLIDLAKEVPLAIARPNEASTRYLLDRSGGKSLDRDLAQRIDFFSHATTFQRLQRAAQHGHRTPLPQESIWSGLVDAKSYPDVWKGIDDAEKDCILSVASLWSGWTGARLSDVSLRWWGFEQEFPGEDVVVQPGYSHLVEWSADKIRQAGGRIVTQRRVEAVELLSDDRVRVTATDVSTASQPTVEYEATHVITALPLGVMQRTPPRFDPPLPPRRTEALQRLGMGLLNKIVLSYDRAWWLNADDGEADAWLFLLPSDFGSHDAATTHRTARQQAAMPSDEDEARTLIESGGMAVMDYSAVNGHPVLVAYAGPPVAQALEMVPPQWTVSTLHSRLVQSLVPPTVAPGQMRFRTHLHPRR</sequence>
<dbReference type="GO" id="GO:0006338">
    <property type="term" value="P:chromatin remodeling"/>
    <property type="evidence" value="ECO:0007669"/>
    <property type="project" value="TreeGrafter"/>
</dbReference>
<dbReference type="EMBL" id="OOIP01000001">
    <property type="protein sequence ID" value="SPO35254.1"/>
    <property type="molecule type" value="Genomic_DNA"/>
</dbReference>
<dbReference type="GO" id="GO:0050660">
    <property type="term" value="F:flavin adenine dinucleotide binding"/>
    <property type="evidence" value="ECO:0007669"/>
    <property type="project" value="TreeGrafter"/>
</dbReference>
<dbReference type="InterPro" id="IPR002937">
    <property type="entry name" value="Amino_oxidase"/>
</dbReference>
<dbReference type="SUPFAM" id="SSF54373">
    <property type="entry name" value="FAD-linked reductases, C-terminal domain"/>
    <property type="match status" value="1"/>
</dbReference>
<dbReference type="PANTHER" id="PTHR10742:SF386">
    <property type="entry name" value="LYSINE-SPECIFIC HISTONE DEMETHYLASE 1A"/>
    <property type="match status" value="1"/>
</dbReference>
<dbReference type="Gene3D" id="3.50.50.60">
    <property type="entry name" value="FAD/NAD(P)-binding domain"/>
    <property type="match status" value="1"/>
</dbReference>
<name>A0A5C3ESG1_9BASI</name>
<dbReference type="GO" id="GO:0003682">
    <property type="term" value="F:chromatin binding"/>
    <property type="evidence" value="ECO:0007669"/>
    <property type="project" value="TreeGrafter"/>
</dbReference>
<comment type="similarity">
    <text evidence="1">Belongs to the flavin monoamine oxidase family.</text>
</comment>
<evidence type="ECO:0000259" key="4">
    <source>
        <dbReference type="Pfam" id="PF01593"/>
    </source>
</evidence>
<evidence type="ECO:0000313" key="5">
    <source>
        <dbReference type="EMBL" id="SPO35254.1"/>
    </source>
</evidence>
<evidence type="ECO:0000313" key="6">
    <source>
        <dbReference type="Proteomes" id="UP000323386"/>
    </source>
</evidence>
<dbReference type="OrthoDB" id="5046242at2759"/>
<keyword evidence="2" id="KW-0560">Oxidoreductase</keyword>
<dbReference type="Pfam" id="PF01593">
    <property type="entry name" value="Amino_oxidase"/>
    <property type="match status" value="1"/>
</dbReference>
<keyword evidence="6" id="KW-1185">Reference proteome</keyword>
<dbReference type="GO" id="GO:0016491">
    <property type="term" value="F:oxidoreductase activity"/>
    <property type="evidence" value="ECO:0007669"/>
    <property type="project" value="UniProtKB-KW"/>
</dbReference>
<feature type="domain" description="Amine oxidase" evidence="4">
    <location>
        <begin position="15"/>
        <end position="411"/>
    </location>
</feature>
<feature type="compositionally biased region" description="Low complexity" evidence="3">
    <location>
        <begin position="58"/>
        <end position="72"/>
    </location>
</feature>
<feature type="region of interest" description="Disordered" evidence="3">
    <location>
        <begin position="45"/>
        <end position="72"/>
    </location>
</feature>
<dbReference type="InterPro" id="IPR036188">
    <property type="entry name" value="FAD/NAD-bd_sf"/>
</dbReference>
<dbReference type="AlphaFoldDB" id="A0A5C3ESG1"/>
<organism evidence="5 6">
    <name type="scientific">Pseudozyma flocculosa</name>
    <dbReference type="NCBI Taxonomy" id="84751"/>
    <lineage>
        <taxon>Eukaryota</taxon>
        <taxon>Fungi</taxon>
        <taxon>Dikarya</taxon>
        <taxon>Basidiomycota</taxon>
        <taxon>Ustilaginomycotina</taxon>
        <taxon>Ustilaginomycetes</taxon>
        <taxon>Ustilaginales</taxon>
        <taxon>Ustilaginaceae</taxon>
        <taxon>Pseudozyma</taxon>
    </lineage>
</organism>
<gene>
    <name evidence="5" type="ORF">PSFLO_00725</name>
</gene>
<evidence type="ECO:0000256" key="3">
    <source>
        <dbReference type="SAM" id="MobiDB-lite"/>
    </source>
</evidence>
<proteinExistence type="inferred from homology"/>
<protein>
    <recommendedName>
        <fullName evidence="4">Amine oxidase domain-containing protein</fullName>
    </recommendedName>
</protein>
<accession>A0A5C3ESG1</accession>
<dbReference type="InterPro" id="IPR050281">
    <property type="entry name" value="Flavin_monoamine_oxidase"/>
</dbReference>